<keyword evidence="5 8" id="KW-1133">Transmembrane helix</keyword>
<feature type="domain" description="ABC transmembrane type-1" evidence="9">
    <location>
        <begin position="96"/>
        <end position="303"/>
    </location>
</feature>
<feature type="transmembrane region" description="Helical" evidence="8">
    <location>
        <begin position="102"/>
        <end position="123"/>
    </location>
</feature>
<dbReference type="EMBL" id="PEIB01000003">
    <property type="protein sequence ID" value="RXJ74233.1"/>
    <property type="molecule type" value="Genomic_DNA"/>
</dbReference>
<evidence type="ECO:0000256" key="3">
    <source>
        <dbReference type="ARBA" id="ARBA00022475"/>
    </source>
</evidence>
<evidence type="ECO:0000256" key="5">
    <source>
        <dbReference type="ARBA" id="ARBA00022989"/>
    </source>
</evidence>
<dbReference type="AlphaFoldDB" id="A0A4Q0YU09"/>
<dbReference type="PROSITE" id="PS50928">
    <property type="entry name" value="ABC_TM1"/>
    <property type="match status" value="1"/>
</dbReference>
<dbReference type="Pfam" id="PF19300">
    <property type="entry name" value="BPD_transp_1_N"/>
    <property type="match status" value="1"/>
</dbReference>
<evidence type="ECO:0000313" key="11">
    <source>
        <dbReference type="Proteomes" id="UP000290287"/>
    </source>
</evidence>
<dbReference type="Proteomes" id="UP000290287">
    <property type="component" value="Unassembled WGS sequence"/>
</dbReference>
<dbReference type="OrthoDB" id="9805855at2"/>
<keyword evidence="3" id="KW-1003">Cell membrane</keyword>
<dbReference type="PANTHER" id="PTHR43163:SF6">
    <property type="entry name" value="DIPEPTIDE TRANSPORT SYSTEM PERMEASE PROTEIN DPPB-RELATED"/>
    <property type="match status" value="1"/>
</dbReference>
<dbReference type="RefSeq" id="WP_129121195.1">
    <property type="nucleotide sequence ID" value="NZ_PEIB01000003.1"/>
</dbReference>
<evidence type="ECO:0000313" key="10">
    <source>
        <dbReference type="EMBL" id="RXJ74233.1"/>
    </source>
</evidence>
<dbReference type="Pfam" id="PF00528">
    <property type="entry name" value="BPD_transp_1"/>
    <property type="match status" value="1"/>
</dbReference>
<dbReference type="SUPFAM" id="SSF161098">
    <property type="entry name" value="MetI-like"/>
    <property type="match status" value="1"/>
</dbReference>
<comment type="similarity">
    <text evidence="7">Belongs to the binding-protein-dependent transport system permease family. OppBC subfamily.</text>
</comment>
<dbReference type="GO" id="GO:0005886">
    <property type="term" value="C:plasma membrane"/>
    <property type="evidence" value="ECO:0007669"/>
    <property type="project" value="UniProtKB-SubCell"/>
</dbReference>
<keyword evidence="11" id="KW-1185">Reference proteome</keyword>
<evidence type="ECO:0000256" key="4">
    <source>
        <dbReference type="ARBA" id="ARBA00022692"/>
    </source>
</evidence>
<feature type="transmembrane region" description="Helical" evidence="8">
    <location>
        <begin position="183"/>
        <end position="203"/>
    </location>
</feature>
<evidence type="ECO:0000256" key="6">
    <source>
        <dbReference type="ARBA" id="ARBA00023136"/>
    </source>
</evidence>
<dbReference type="InterPro" id="IPR035906">
    <property type="entry name" value="MetI-like_sf"/>
</dbReference>
<dbReference type="CDD" id="cd06261">
    <property type="entry name" value="TM_PBP2"/>
    <property type="match status" value="1"/>
</dbReference>
<dbReference type="InterPro" id="IPR045621">
    <property type="entry name" value="BPD_transp_1_N"/>
</dbReference>
<dbReference type="InterPro" id="IPR000515">
    <property type="entry name" value="MetI-like"/>
</dbReference>
<feature type="transmembrane region" description="Helical" evidence="8">
    <location>
        <begin position="238"/>
        <end position="264"/>
    </location>
</feature>
<evidence type="ECO:0000256" key="8">
    <source>
        <dbReference type="RuleBase" id="RU363032"/>
    </source>
</evidence>
<dbReference type="Gene3D" id="1.10.3720.10">
    <property type="entry name" value="MetI-like"/>
    <property type="match status" value="1"/>
</dbReference>
<keyword evidence="4 8" id="KW-0812">Transmembrane</keyword>
<accession>A0A4Q0YU09</accession>
<sequence>MIFLLHRTLHSLLILFLVMFCTYALMGLMPGDPIDLMISSNPDIKPEDIARLKAQLGLDQPILVRFWHWFINGLQGDFGYSRFYYQPAIDVILPAAWNTIKLVGLSTIIAILLGIPFGIIAALRPKSFLDYFTSFIAFLGFSIPAFWMGLMLMLVFSVSFGLLPAGGTGAGEGDDSFWFAAKHYILPATTLSIISIASISRYMRASTIDVLRQDYVRTAIAKGASKSRVIRKHVLKNALIPVVTIIALDFGTVLGGAVLTETLFSWPGMGKVLLDSINGSDYNVALLCIIVLTINMLLGNLLADVAYSKLDPRIDLTKGASA</sequence>
<organism evidence="10 11">
    <name type="scientific">Veronia nyctiphanis</name>
    <dbReference type="NCBI Taxonomy" id="1278244"/>
    <lineage>
        <taxon>Bacteria</taxon>
        <taxon>Pseudomonadati</taxon>
        <taxon>Pseudomonadota</taxon>
        <taxon>Gammaproteobacteria</taxon>
        <taxon>Vibrionales</taxon>
        <taxon>Vibrionaceae</taxon>
        <taxon>Veronia</taxon>
    </lineage>
</organism>
<evidence type="ECO:0000256" key="1">
    <source>
        <dbReference type="ARBA" id="ARBA00004651"/>
    </source>
</evidence>
<evidence type="ECO:0000256" key="7">
    <source>
        <dbReference type="ARBA" id="ARBA00024202"/>
    </source>
</evidence>
<gene>
    <name evidence="10" type="ORF">CS022_03995</name>
</gene>
<feature type="transmembrane region" description="Helical" evidence="8">
    <location>
        <begin position="284"/>
        <end position="303"/>
    </location>
</feature>
<name>A0A4Q0YU09_9GAMM</name>
<comment type="subcellular location">
    <subcellularLocation>
        <location evidence="1 8">Cell membrane</location>
        <topology evidence="1 8">Multi-pass membrane protein</topology>
    </subcellularLocation>
</comment>
<evidence type="ECO:0000259" key="9">
    <source>
        <dbReference type="PROSITE" id="PS50928"/>
    </source>
</evidence>
<feature type="transmembrane region" description="Helical" evidence="8">
    <location>
        <begin position="135"/>
        <end position="163"/>
    </location>
</feature>
<keyword evidence="2 8" id="KW-0813">Transport</keyword>
<reference evidence="10 11" key="1">
    <citation type="submission" date="2017-10" db="EMBL/GenBank/DDBJ databases">
        <title>Nyctiphanis sp. nov., isolated from the stomach of the euphausiid Nyctiphanes simplex (Hansen, 1911) in the Gulf of California.</title>
        <authorList>
            <person name="Gomez-Gil B."/>
            <person name="Aguilar-Mendez M."/>
            <person name="Lopez-Cortes A."/>
            <person name="Gomez-Gutierrez J."/>
            <person name="Roque A."/>
            <person name="Lang E."/>
            <person name="Gonzalez-Castillo A."/>
        </authorList>
    </citation>
    <scope>NUCLEOTIDE SEQUENCE [LARGE SCALE GENOMIC DNA]</scope>
    <source>
        <strain evidence="10 11">CAIM 600</strain>
    </source>
</reference>
<dbReference type="PANTHER" id="PTHR43163">
    <property type="entry name" value="DIPEPTIDE TRANSPORT SYSTEM PERMEASE PROTEIN DPPB-RELATED"/>
    <property type="match status" value="1"/>
</dbReference>
<protein>
    <submittedName>
        <fullName evidence="10">Diguanylate cyclase</fullName>
    </submittedName>
</protein>
<feature type="transmembrane region" description="Helical" evidence="8">
    <location>
        <begin position="12"/>
        <end position="29"/>
    </location>
</feature>
<keyword evidence="6 8" id="KW-0472">Membrane</keyword>
<proteinExistence type="inferred from homology"/>
<comment type="caution">
    <text evidence="10">The sequence shown here is derived from an EMBL/GenBank/DDBJ whole genome shotgun (WGS) entry which is preliminary data.</text>
</comment>
<evidence type="ECO:0000256" key="2">
    <source>
        <dbReference type="ARBA" id="ARBA00022448"/>
    </source>
</evidence>
<dbReference type="GO" id="GO:0055085">
    <property type="term" value="P:transmembrane transport"/>
    <property type="evidence" value="ECO:0007669"/>
    <property type="project" value="InterPro"/>
</dbReference>